<feature type="transmembrane region" description="Helical" evidence="7">
    <location>
        <begin position="582"/>
        <end position="603"/>
    </location>
</feature>
<dbReference type="PANTHER" id="PTHR20855:SF3">
    <property type="entry name" value="LD03007P"/>
    <property type="match status" value="1"/>
</dbReference>
<feature type="transmembrane region" description="Helical" evidence="7">
    <location>
        <begin position="405"/>
        <end position="423"/>
    </location>
</feature>
<dbReference type="PANTHER" id="PTHR20855">
    <property type="entry name" value="ADIPOR/PROGESTIN RECEPTOR-RELATED"/>
    <property type="match status" value="1"/>
</dbReference>
<evidence type="ECO:0000313" key="8">
    <source>
        <dbReference type="EMBL" id="GFH44902.1"/>
    </source>
</evidence>
<dbReference type="Gene3D" id="3.80.10.10">
    <property type="entry name" value="Ribonuclease Inhibitor"/>
    <property type="match status" value="1"/>
</dbReference>
<keyword evidence="2 7" id="KW-0812">Transmembrane</keyword>
<dbReference type="GO" id="GO:0016020">
    <property type="term" value="C:membrane"/>
    <property type="evidence" value="ECO:0007669"/>
    <property type="project" value="UniProtKB-SubCell"/>
</dbReference>
<evidence type="ECO:0000313" key="9">
    <source>
        <dbReference type="Proteomes" id="UP001054902"/>
    </source>
</evidence>
<dbReference type="Pfam" id="PF03006">
    <property type="entry name" value="HlyIII"/>
    <property type="match status" value="1"/>
</dbReference>
<evidence type="ECO:0000256" key="7">
    <source>
        <dbReference type="SAM" id="Phobius"/>
    </source>
</evidence>
<feature type="transmembrane region" description="Helical" evidence="7">
    <location>
        <begin position="474"/>
        <end position="491"/>
    </location>
</feature>
<accession>A0AAD3CF04</accession>
<feature type="binding site" evidence="5">
    <location>
        <position position="455"/>
    </location>
    <ligand>
        <name>Zn(2+)</name>
        <dbReference type="ChEBI" id="CHEBI:29105"/>
    </ligand>
</feature>
<keyword evidence="5" id="KW-0862">Zinc</keyword>
<dbReference type="EMBL" id="BLLK01000020">
    <property type="protein sequence ID" value="GFH44902.1"/>
    <property type="molecule type" value="Genomic_DNA"/>
</dbReference>
<feature type="compositionally biased region" description="Basic and acidic residues" evidence="6">
    <location>
        <begin position="1"/>
        <end position="14"/>
    </location>
</feature>
<feature type="transmembrane region" description="Helical" evidence="7">
    <location>
        <begin position="556"/>
        <end position="576"/>
    </location>
</feature>
<evidence type="ECO:0000256" key="4">
    <source>
        <dbReference type="ARBA" id="ARBA00023136"/>
    </source>
</evidence>
<name>A0AAD3CF04_9STRA</name>
<feature type="transmembrane region" description="Helical" evidence="7">
    <location>
        <begin position="527"/>
        <end position="544"/>
    </location>
</feature>
<comment type="subcellular location">
    <subcellularLocation>
        <location evidence="1">Membrane</location>
        <topology evidence="1">Multi-pass membrane protein</topology>
    </subcellularLocation>
</comment>
<keyword evidence="4 7" id="KW-0472">Membrane</keyword>
<dbReference type="GO" id="GO:0046872">
    <property type="term" value="F:metal ion binding"/>
    <property type="evidence" value="ECO:0007669"/>
    <property type="project" value="UniProtKB-KW"/>
</dbReference>
<evidence type="ECO:0000256" key="2">
    <source>
        <dbReference type="ARBA" id="ARBA00022692"/>
    </source>
</evidence>
<feature type="compositionally biased region" description="Polar residues" evidence="6">
    <location>
        <begin position="127"/>
        <end position="145"/>
    </location>
</feature>
<dbReference type="InterPro" id="IPR032675">
    <property type="entry name" value="LRR_dom_sf"/>
</dbReference>
<sequence>MSGKRKVDEVDRSVQEGLPSSKRLETETNGSDPIPNATRPMSSPIPVEAHHSVLPLSMKLMKPFWSVNCENCDPKKKSTPISSTYNQGVGPRFHPMSTPSFIGKSGEMVNPEQQYCSYIWEGNEVNTSTRDIQPTRSTDSASETQDMVIHSNGDDTGLRQRRGTQRSEDDTLANGDKEIEARRKSHVETIHPSPRSHTLPIIQEYITATQMYGCTHVNSGVLTTLRFGLPTMRVAGFFHDADMLALSEVLFRHCNGALRHITRLDFSIAARFGKLHGRKGFGSHGAFTLSRVLYISKYIEEVFVQRNRIGPYGASAIFAACAKNPTIKVVEMRRCDIGEKGALSFVEHIGNSDNCGLKDVDLSVNKIGFRGSIMMEEMLMEKERRGRPIDVDLEGNLVLQEIMNGVTHGLGVILCIIGAAMLHQKTRGAGLNVRLSCAVYSISLLVLYISSTLYHSFFALKYTRYIFECLDHCAIYILITGSYIPFLRIALHDKPLGSFYLLIFNCLCCMGGVYVEACHNTWIYKPKFSLAMYLGMGWSCMICMPDMMEVLPQEAINLIILGGIGYTSGVPFFVRNNNLDHSIWHCFVLAGSVFHWFCVYLYVARMYE</sequence>
<feature type="region of interest" description="Disordered" evidence="6">
    <location>
        <begin position="127"/>
        <end position="172"/>
    </location>
</feature>
<evidence type="ECO:0000256" key="5">
    <source>
        <dbReference type="PIRSR" id="PIRSR604254-1"/>
    </source>
</evidence>
<evidence type="ECO:0000256" key="6">
    <source>
        <dbReference type="SAM" id="MobiDB-lite"/>
    </source>
</evidence>
<feature type="transmembrane region" description="Helical" evidence="7">
    <location>
        <begin position="435"/>
        <end position="454"/>
    </location>
</feature>
<reference evidence="8 9" key="1">
    <citation type="journal article" date="2021" name="Sci. Rep.">
        <title>The genome of the diatom Chaetoceros tenuissimus carries an ancient integrated fragment of an extant virus.</title>
        <authorList>
            <person name="Hongo Y."/>
            <person name="Kimura K."/>
            <person name="Takaki Y."/>
            <person name="Yoshida Y."/>
            <person name="Baba S."/>
            <person name="Kobayashi G."/>
            <person name="Nagasaki K."/>
            <person name="Hano T."/>
            <person name="Tomaru Y."/>
        </authorList>
    </citation>
    <scope>NUCLEOTIDE SEQUENCE [LARGE SCALE GENOMIC DNA]</scope>
    <source>
        <strain evidence="8 9">NIES-3715</strain>
    </source>
</reference>
<dbReference type="AlphaFoldDB" id="A0AAD3CF04"/>
<gene>
    <name evidence="8" type="ORF">CTEN210_01376</name>
</gene>
<keyword evidence="9" id="KW-1185">Reference proteome</keyword>
<keyword evidence="5" id="KW-0479">Metal-binding</keyword>
<feature type="region of interest" description="Disordered" evidence="6">
    <location>
        <begin position="1"/>
        <end position="45"/>
    </location>
</feature>
<feature type="binding site" evidence="5">
    <location>
        <position position="581"/>
    </location>
    <ligand>
        <name>Zn(2+)</name>
        <dbReference type="ChEBI" id="CHEBI:29105"/>
    </ligand>
</feature>
<evidence type="ECO:0000256" key="1">
    <source>
        <dbReference type="ARBA" id="ARBA00004141"/>
    </source>
</evidence>
<feature type="transmembrane region" description="Helical" evidence="7">
    <location>
        <begin position="498"/>
        <end position="515"/>
    </location>
</feature>
<organism evidence="8 9">
    <name type="scientific">Chaetoceros tenuissimus</name>
    <dbReference type="NCBI Taxonomy" id="426638"/>
    <lineage>
        <taxon>Eukaryota</taxon>
        <taxon>Sar</taxon>
        <taxon>Stramenopiles</taxon>
        <taxon>Ochrophyta</taxon>
        <taxon>Bacillariophyta</taxon>
        <taxon>Coscinodiscophyceae</taxon>
        <taxon>Chaetocerotophycidae</taxon>
        <taxon>Chaetocerotales</taxon>
        <taxon>Chaetocerotaceae</taxon>
        <taxon>Chaetoceros</taxon>
    </lineage>
</organism>
<feature type="binding site" evidence="5">
    <location>
        <position position="585"/>
    </location>
    <ligand>
        <name>Zn(2+)</name>
        <dbReference type="ChEBI" id="CHEBI:29105"/>
    </ligand>
</feature>
<comment type="caution">
    <text evidence="8">The sequence shown here is derived from an EMBL/GenBank/DDBJ whole genome shotgun (WGS) entry which is preliminary data.</text>
</comment>
<protein>
    <submittedName>
        <fullName evidence="8">Uncharacterized protein</fullName>
    </submittedName>
</protein>
<proteinExistence type="predicted"/>
<evidence type="ECO:0000256" key="3">
    <source>
        <dbReference type="ARBA" id="ARBA00022989"/>
    </source>
</evidence>
<dbReference type="InterPro" id="IPR004254">
    <property type="entry name" value="AdipoR/HlyIII-related"/>
</dbReference>
<dbReference type="SUPFAM" id="SSF52047">
    <property type="entry name" value="RNI-like"/>
    <property type="match status" value="1"/>
</dbReference>
<dbReference type="Proteomes" id="UP001054902">
    <property type="component" value="Unassembled WGS sequence"/>
</dbReference>
<keyword evidence="3 7" id="KW-1133">Transmembrane helix</keyword>